<evidence type="ECO:0000256" key="1">
    <source>
        <dbReference type="ARBA" id="ARBA00004651"/>
    </source>
</evidence>
<dbReference type="SUPFAM" id="SSF103473">
    <property type="entry name" value="MFS general substrate transporter"/>
    <property type="match status" value="1"/>
</dbReference>
<evidence type="ECO:0000259" key="7">
    <source>
        <dbReference type="PROSITE" id="PS50850"/>
    </source>
</evidence>
<dbReference type="EMBL" id="CP021781">
    <property type="protein sequence ID" value="AXA33713.1"/>
    <property type="molecule type" value="Genomic_DNA"/>
</dbReference>
<feature type="transmembrane region" description="Helical" evidence="6">
    <location>
        <begin position="49"/>
        <end position="74"/>
    </location>
</feature>
<dbReference type="Proteomes" id="UP000681131">
    <property type="component" value="Chromosome"/>
</dbReference>
<name>A0A2Z4XZ55_9GAMM</name>
<evidence type="ECO:0000256" key="3">
    <source>
        <dbReference type="ARBA" id="ARBA00022692"/>
    </source>
</evidence>
<evidence type="ECO:0000313" key="9">
    <source>
        <dbReference type="EMBL" id="QIW11947.1"/>
    </source>
</evidence>
<dbReference type="RefSeq" id="WP_112869887.1">
    <property type="nucleotide sequence ID" value="NZ_CP021781.1"/>
</dbReference>
<reference evidence="8 10" key="1">
    <citation type="submission" date="2017-06" db="EMBL/GenBank/DDBJ databases">
        <title>Complete genome of Francisella adeliensis.</title>
        <authorList>
            <person name="Vallesi A."/>
            <person name="Sjodin A."/>
        </authorList>
    </citation>
    <scope>NUCLEOTIDE SEQUENCE [LARGE SCALE GENOMIC DNA]</scope>
    <source>
        <strain evidence="8 10">FDC440</strain>
    </source>
</reference>
<sequence length="407" mass="45802">MKSYFKARSELFTNKSFSYACAMSFFNAVVVGVAYVSISWHLLSIKNNIEVIIIFMLTWWTSGVLLSPITGYFADLVSRRLIIILVNVFKVILLLVFILFVSMNSLTSIYLFTGLWGIILAFFMPAMMIMSRELFPNDNVLLYANSTMDGLFEFGMIFGMSLGGVLIACFDMHQIMIVMLVCSVLAMFCSFKIRAGRYIENNQGGFLKNWQEVISYLNQNTALYWCYLAQIGMTCLYMIAPIFISPYAKNILGASSLEFGMIEVAFSIGFIIGNILLPYMIERFSTKLTLVLSISISAIAYLLLALNESISMAISYYLIAGIFISSWVIIVTLAQKNTPINLQGKIQGIAYGLSGLVVMLVYVLFFIIDYICPLPSNRWFYILAILALCTLWPAFKGISSLERSNKV</sequence>
<dbReference type="GO" id="GO:0022857">
    <property type="term" value="F:transmembrane transporter activity"/>
    <property type="evidence" value="ECO:0007669"/>
    <property type="project" value="InterPro"/>
</dbReference>
<proteinExistence type="predicted"/>
<dbReference type="Proteomes" id="UP000251120">
    <property type="component" value="Chromosome"/>
</dbReference>
<dbReference type="AlphaFoldDB" id="A0A2Z4XZ55"/>
<dbReference type="PANTHER" id="PTHR23513:SF6">
    <property type="entry name" value="MAJOR FACILITATOR SUPERFAMILY ASSOCIATED DOMAIN-CONTAINING PROTEIN"/>
    <property type="match status" value="1"/>
</dbReference>
<dbReference type="PANTHER" id="PTHR23513">
    <property type="entry name" value="INTEGRAL MEMBRANE EFFLUX PROTEIN-RELATED"/>
    <property type="match status" value="1"/>
</dbReference>
<comment type="subcellular location">
    <subcellularLocation>
        <location evidence="1">Cell membrane</location>
        <topology evidence="1">Multi-pass membrane protein</topology>
    </subcellularLocation>
</comment>
<feature type="transmembrane region" description="Helical" evidence="6">
    <location>
        <begin position="264"/>
        <end position="281"/>
    </location>
</feature>
<dbReference type="Gene3D" id="1.20.1250.20">
    <property type="entry name" value="MFS general substrate transporter like domains"/>
    <property type="match status" value="2"/>
</dbReference>
<evidence type="ECO:0000256" key="2">
    <source>
        <dbReference type="ARBA" id="ARBA00022475"/>
    </source>
</evidence>
<dbReference type="InterPro" id="IPR036259">
    <property type="entry name" value="MFS_trans_sf"/>
</dbReference>
<feature type="transmembrane region" description="Helical" evidence="6">
    <location>
        <begin position="379"/>
        <end position="398"/>
    </location>
</feature>
<evidence type="ECO:0000313" key="10">
    <source>
        <dbReference type="Proteomes" id="UP000251120"/>
    </source>
</evidence>
<feature type="transmembrane region" description="Helical" evidence="6">
    <location>
        <begin position="288"/>
        <end position="307"/>
    </location>
</feature>
<dbReference type="OrthoDB" id="9775268at2"/>
<keyword evidence="5 6" id="KW-0472">Membrane</keyword>
<feature type="transmembrane region" description="Helical" evidence="6">
    <location>
        <begin position="81"/>
        <end position="103"/>
    </location>
</feature>
<dbReference type="KEGG" id="fad:CDH04_04490"/>
<reference evidence="9 11" key="2">
    <citation type="submission" date="2019-08" db="EMBL/GenBank/DDBJ databases">
        <title>Complete genome sequences of Francisella adeliensis (FSC1325 and FSC1326).</title>
        <authorList>
            <person name="Ohrman C."/>
            <person name="Uneklint I."/>
            <person name="Vallesi A."/>
            <person name="Karlsson L."/>
            <person name="Sjodin A."/>
        </authorList>
    </citation>
    <scope>NUCLEOTIDE SEQUENCE [LARGE SCALE GENOMIC DNA]</scope>
    <source>
        <strain evidence="9 11">FSC1325</strain>
    </source>
</reference>
<evidence type="ECO:0000256" key="4">
    <source>
        <dbReference type="ARBA" id="ARBA00022989"/>
    </source>
</evidence>
<organism evidence="8 10">
    <name type="scientific">Francisella adeliensis</name>
    <dbReference type="NCBI Taxonomy" id="2007306"/>
    <lineage>
        <taxon>Bacteria</taxon>
        <taxon>Pseudomonadati</taxon>
        <taxon>Pseudomonadota</taxon>
        <taxon>Gammaproteobacteria</taxon>
        <taxon>Thiotrichales</taxon>
        <taxon>Francisellaceae</taxon>
        <taxon>Francisella</taxon>
    </lineage>
</organism>
<feature type="transmembrane region" description="Helical" evidence="6">
    <location>
        <begin position="346"/>
        <end position="367"/>
    </location>
</feature>
<keyword evidence="11" id="KW-1185">Reference proteome</keyword>
<evidence type="ECO:0000256" key="5">
    <source>
        <dbReference type="ARBA" id="ARBA00023136"/>
    </source>
</evidence>
<feature type="transmembrane region" description="Helical" evidence="6">
    <location>
        <begin position="222"/>
        <end position="244"/>
    </location>
</feature>
<dbReference type="InterPro" id="IPR011701">
    <property type="entry name" value="MFS"/>
</dbReference>
<dbReference type="Pfam" id="PF07690">
    <property type="entry name" value="MFS_1"/>
    <property type="match status" value="1"/>
</dbReference>
<feature type="transmembrane region" description="Helical" evidence="6">
    <location>
        <begin position="150"/>
        <end position="168"/>
    </location>
</feature>
<feature type="domain" description="Major facilitator superfamily (MFS) profile" evidence="7">
    <location>
        <begin position="175"/>
        <end position="407"/>
    </location>
</feature>
<evidence type="ECO:0000313" key="11">
    <source>
        <dbReference type="Proteomes" id="UP000681131"/>
    </source>
</evidence>
<dbReference type="PROSITE" id="PS50850">
    <property type="entry name" value="MFS"/>
    <property type="match status" value="1"/>
</dbReference>
<protein>
    <submittedName>
        <fullName evidence="8">MFS transporter</fullName>
    </submittedName>
</protein>
<evidence type="ECO:0000256" key="6">
    <source>
        <dbReference type="SAM" id="Phobius"/>
    </source>
</evidence>
<feature type="transmembrane region" description="Helical" evidence="6">
    <location>
        <begin position="21"/>
        <end position="43"/>
    </location>
</feature>
<feature type="transmembrane region" description="Helical" evidence="6">
    <location>
        <begin position="313"/>
        <end position="334"/>
    </location>
</feature>
<evidence type="ECO:0000313" key="8">
    <source>
        <dbReference type="EMBL" id="AXA33713.1"/>
    </source>
</evidence>
<gene>
    <name evidence="8" type="ORF">CDH04_04490</name>
    <name evidence="9" type="ORF">FZC43_04495</name>
</gene>
<feature type="transmembrane region" description="Helical" evidence="6">
    <location>
        <begin position="109"/>
        <end position="129"/>
    </location>
</feature>
<dbReference type="InterPro" id="IPR020846">
    <property type="entry name" value="MFS_dom"/>
</dbReference>
<dbReference type="EMBL" id="CP043424">
    <property type="protein sequence ID" value="QIW11947.1"/>
    <property type="molecule type" value="Genomic_DNA"/>
</dbReference>
<feature type="transmembrane region" description="Helical" evidence="6">
    <location>
        <begin position="174"/>
        <end position="193"/>
    </location>
</feature>
<keyword evidence="3 6" id="KW-0812">Transmembrane</keyword>
<keyword evidence="2" id="KW-1003">Cell membrane</keyword>
<accession>A0A2Z4XZ55</accession>
<keyword evidence="4 6" id="KW-1133">Transmembrane helix</keyword>
<dbReference type="GO" id="GO:0005886">
    <property type="term" value="C:plasma membrane"/>
    <property type="evidence" value="ECO:0007669"/>
    <property type="project" value="UniProtKB-SubCell"/>
</dbReference>